<dbReference type="OrthoDB" id="2435949at2759"/>
<comment type="caution">
    <text evidence="1">The sequence shown here is derived from an EMBL/GenBank/DDBJ whole genome shotgun (WGS) entry which is preliminary data.</text>
</comment>
<sequence>MEDTYYDKNYSDSDNESATEIENFPILNFDIDAYQDVRNKILQQNSDNENEDYDLNNATEENISFEFDEDIEEILLDQSVKNNKYISCVIIDNNNNEKKIRRCNRINEGGSNRPLAQLKGTWEVDRNTIMQWNEKLDELGICYRHFLFDQNQLHYKNIQTLGTNQICGRNIRVPCLGLQSCDALQPCLLISIQSTNNTRPLYICSECFEANGGHLHQRLGHGVSNFGCNSKHDDLSTILEKFGNWIKLMTKSDKLQKQQLIWSLLLAIKTLKLGLPKDLIYSPFDNQVLLTLLMTQIAFKLAKIDLSDKAKAEFLEEKECAQFGNLLGESL</sequence>
<protein>
    <submittedName>
        <fullName evidence="1">14084_t:CDS:1</fullName>
    </submittedName>
</protein>
<organism evidence="1 2">
    <name type="scientific">Cetraspora pellucida</name>
    <dbReference type="NCBI Taxonomy" id="1433469"/>
    <lineage>
        <taxon>Eukaryota</taxon>
        <taxon>Fungi</taxon>
        <taxon>Fungi incertae sedis</taxon>
        <taxon>Mucoromycota</taxon>
        <taxon>Glomeromycotina</taxon>
        <taxon>Glomeromycetes</taxon>
        <taxon>Diversisporales</taxon>
        <taxon>Gigasporaceae</taxon>
        <taxon>Cetraspora</taxon>
    </lineage>
</organism>
<gene>
    <name evidence="1" type="ORF">CPELLU_LOCUS11962</name>
</gene>
<accession>A0A9N9HSZ5</accession>
<dbReference type="AlphaFoldDB" id="A0A9N9HSZ5"/>
<reference evidence="1" key="1">
    <citation type="submission" date="2021-06" db="EMBL/GenBank/DDBJ databases">
        <authorList>
            <person name="Kallberg Y."/>
            <person name="Tangrot J."/>
            <person name="Rosling A."/>
        </authorList>
    </citation>
    <scope>NUCLEOTIDE SEQUENCE</scope>
    <source>
        <strain evidence="1">FL966</strain>
    </source>
</reference>
<dbReference type="EMBL" id="CAJVQA010011049">
    <property type="protein sequence ID" value="CAG8703608.1"/>
    <property type="molecule type" value="Genomic_DNA"/>
</dbReference>
<keyword evidence="2" id="KW-1185">Reference proteome</keyword>
<name>A0A9N9HSZ5_9GLOM</name>
<dbReference type="Proteomes" id="UP000789759">
    <property type="component" value="Unassembled WGS sequence"/>
</dbReference>
<evidence type="ECO:0000313" key="1">
    <source>
        <dbReference type="EMBL" id="CAG8703608.1"/>
    </source>
</evidence>
<evidence type="ECO:0000313" key="2">
    <source>
        <dbReference type="Proteomes" id="UP000789759"/>
    </source>
</evidence>
<proteinExistence type="predicted"/>